<dbReference type="PANTHER" id="PTHR42855">
    <property type="entry name" value="ABC TRANSPORTER ATP-BINDING SUBUNIT"/>
    <property type="match status" value="1"/>
</dbReference>
<evidence type="ECO:0000313" key="6">
    <source>
        <dbReference type="EMBL" id="EET58815.1"/>
    </source>
</evidence>
<organism evidence="6 7">
    <name type="scientific">Marvinbryantia formatexigens DSM 14469</name>
    <dbReference type="NCBI Taxonomy" id="478749"/>
    <lineage>
        <taxon>Bacteria</taxon>
        <taxon>Bacillati</taxon>
        <taxon>Bacillota</taxon>
        <taxon>Clostridia</taxon>
        <taxon>Lachnospirales</taxon>
        <taxon>Lachnospiraceae</taxon>
        <taxon>Marvinbryantia</taxon>
    </lineage>
</organism>
<name>C6LKS8_9FIRM</name>
<dbReference type="STRING" id="168384.SAMN05660368_03107"/>
<dbReference type="CDD" id="cd03221">
    <property type="entry name" value="ABCF_EF-3"/>
    <property type="match status" value="2"/>
</dbReference>
<dbReference type="FunFam" id="3.40.50.300:FF:000011">
    <property type="entry name" value="Putative ABC transporter ATP-binding component"/>
    <property type="match status" value="1"/>
</dbReference>
<dbReference type="InterPro" id="IPR003593">
    <property type="entry name" value="AAA+_ATPase"/>
</dbReference>
<keyword evidence="2" id="KW-0547">Nucleotide-binding</keyword>
<sequence length="545" mass="61659">MISANNVTLRIGKKALFEDVNIKFTEGNCYGLIGANGAGKSTFLKILSGELETTKGDVSITPGQRLSVLEQDHFKYDDFPVLDTVIMGNQRLYDIMKEKEAIYAKEDFSEADGIRASELEGEFAEMNGWEAESDAAQLLNGLGIEPDLHYTMMKDLNGSEKVKVLLARALFGNPDILLLDEPTNHLDLAAIEWLEEFLIDFPNTVIVVSHDRYFLNKVCTHIADIDYGKIQLYAGNYDFWYESSQLMIKQMKEANKKKEEKIKELQEFISRFSANASKSKQATSRKRALEKIELDTIKPSSRKYPYIDFRPNREIGNEVLSVENLCKTIDGVKVLDNLTFTLNHDDKVAFVGGNEFAKTVLFQILMGEMEPDSGSYKWGVTTSQAYFPKDSTKEFDNDLIIVDWLTQYSEIKDVTYVRGFLGRMLFAGDDGVKKVKVLSGGEKVRCLLSKMMISGANVLIFDEPTNHLDMESISSLNTGMVKFPGVILFASHDHQLVETTANRIMEILPNGIMIDKITTYDEYLASDEMARKRQIYTMDNKLEDN</sequence>
<protein>
    <submittedName>
        <fullName evidence="6">ABC transporter, ATP-binding protein</fullName>
    </submittedName>
</protein>
<dbReference type="EMBL" id="ACCL02000025">
    <property type="protein sequence ID" value="EET58815.1"/>
    <property type="molecule type" value="Genomic_DNA"/>
</dbReference>
<feature type="domain" description="ABC transporter" evidence="5">
    <location>
        <begin position="320"/>
        <end position="535"/>
    </location>
</feature>
<evidence type="ECO:0000256" key="2">
    <source>
        <dbReference type="ARBA" id="ARBA00022741"/>
    </source>
</evidence>
<dbReference type="GO" id="GO:0005524">
    <property type="term" value="F:ATP binding"/>
    <property type="evidence" value="ECO:0007669"/>
    <property type="project" value="UniProtKB-KW"/>
</dbReference>
<keyword evidence="7" id="KW-1185">Reference proteome</keyword>
<dbReference type="AlphaFoldDB" id="C6LKS8"/>
<dbReference type="InterPro" id="IPR027417">
    <property type="entry name" value="P-loop_NTPase"/>
</dbReference>
<dbReference type="InterPro" id="IPR032781">
    <property type="entry name" value="ABC_tran_Xtn"/>
</dbReference>
<dbReference type="GO" id="GO:0016887">
    <property type="term" value="F:ATP hydrolysis activity"/>
    <property type="evidence" value="ECO:0007669"/>
    <property type="project" value="InterPro"/>
</dbReference>
<evidence type="ECO:0000259" key="5">
    <source>
        <dbReference type="PROSITE" id="PS50893"/>
    </source>
</evidence>
<proteinExistence type="predicted"/>
<dbReference type="InterPro" id="IPR051309">
    <property type="entry name" value="ABCF_ATPase"/>
</dbReference>
<keyword evidence="4" id="KW-0175">Coiled coil</keyword>
<reference evidence="6" key="1">
    <citation type="submission" date="2009-07" db="EMBL/GenBank/DDBJ databases">
        <authorList>
            <person name="Weinstock G."/>
            <person name="Sodergren E."/>
            <person name="Clifton S."/>
            <person name="Fulton L."/>
            <person name="Fulton B."/>
            <person name="Courtney L."/>
            <person name="Fronick C."/>
            <person name="Harrison M."/>
            <person name="Strong C."/>
            <person name="Farmer C."/>
            <person name="Delahaunty K."/>
            <person name="Markovic C."/>
            <person name="Hall O."/>
            <person name="Minx P."/>
            <person name="Tomlinson C."/>
            <person name="Mitreva M."/>
            <person name="Nelson J."/>
            <person name="Hou S."/>
            <person name="Wollam A."/>
            <person name="Pepin K.H."/>
            <person name="Johnson M."/>
            <person name="Bhonagiri V."/>
            <person name="Nash W.E."/>
            <person name="Warren W."/>
            <person name="Chinwalla A."/>
            <person name="Mardis E.R."/>
            <person name="Wilson R.K."/>
        </authorList>
    </citation>
    <scope>NUCLEOTIDE SEQUENCE [LARGE SCALE GENOMIC DNA]</scope>
    <source>
        <strain evidence="6">DSM 14469</strain>
    </source>
</reference>
<evidence type="ECO:0000256" key="4">
    <source>
        <dbReference type="SAM" id="Coils"/>
    </source>
</evidence>
<dbReference type="SMART" id="SM00382">
    <property type="entry name" value="AAA"/>
    <property type="match status" value="2"/>
</dbReference>
<dbReference type="Pfam" id="PF00005">
    <property type="entry name" value="ABC_tran"/>
    <property type="match status" value="2"/>
</dbReference>
<comment type="caution">
    <text evidence="6">The sequence shown here is derived from an EMBL/GenBank/DDBJ whole genome shotgun (WGS) entry which is preliminary data.</text>
</comment>
<dbReference type="PANTHER" id="PTHR42855:SF2">
    <property type="entry name" value="DRUG RESISTANCE ABC TRANSPORTER,ATP-BINDING PROTEIN"/>
    <property type="match status" value="1"/>
</dbReference>
<dbReference type="OrthoDB" id="9801441at2"/>
<evidence type="ECO:0000313" key="7">
    <source>
        <dbReference type="Proteomes" id="UP000005561"/>
    </source>
</evidence>
<dbReference type="FunFam" id="3.40.50.300:FF:000070">
    <property type="entry name" value="Putative ABC transporter ATP-binding component"/>
    <property type="match status" value="1"/>
</dbReference>
<dbReference type="SUPFAM" id="SSF52540">
    <property type="entry name" value="P-loop containing nucleoside triphosphate hydrolases"/>
    <property type="match status" value="2"/>
</dbReference>
<feature type="coiled-coil region" evidence="4">
    <location>
        <begin position="241"/>
        <end position="275"/>
    </location>
</feature>
<keyword evidence="1" id="KW-0677">Repeat</keyword>
<accession>C6LKS8</accession>
<dbReference type="Gene3D" id="3.40.50.300">
    <property type="entry name" value="P-loop containing nucleotide triphosphate hydrolases"/>
    <property type="match status" value="2"/>
</dbReference>
<evidence type="ECO:0000256" key="1">
    <source>
        <dbReference type="ARBA" id="ARBA00022737"/>
    </source>
</evidence>
<feature type="domain" description="ABC transporter" evidence="5">
    <location>
        <begin position="2"/>
        <end position="252"/>
    </location>
</feature>
<dbReference type="eggNOG" id="COG0488">
    <property type="taxonomic scope" value="Bacteria"/>
</dbReference>
<dbReference type="Pfam" id="PF12848">
    <property type="entry name" value="ABC_tran_Xtn"/>
    <property type="match status" value="1"/>
</dbReference>
<dbReference type="InterPro" id="IPR003439">
    <property type="entry name" value="ABC_transporter-like_ATP-bd"/>
</dbReference>
<keyword evidence="3 6" id="KW-0067">ATP-binding</keyword>
<evidence type="ECO:0000256" key="3">
    <source>
        <dbReference type="ARBA" id="ARBA00022840"/>
    </source>
</evidence>
<dbReference type="PROSITE" id="PS50893">
    <property type="entry name" value="ABC_TRANSPORTER_2"/>
    <property type="match status" value="2"/>
</dbReference>
<gene>
    <name evidence="6" type="ORF">BRYFOR_09275</name>
</gene>
<dbReference type="RefSeq" id="WP_006864027.1">
    <property type="nucleotide sequence ID" value="NZ_ACCL02000025.1"/>
</dbReference>
<dbReference type="Proteomes" id="UP000005561">
    <property type="component" value="Unassembled WGS sequence"/>
</dbReference>